<protein>
    <submittedName>
        <fullName evidence="1">Uncharacterized protein</fullName>
    </submittedName>
</protein>
<dbReference type="AlphaFoldDB" id="A0A392P4N0"/>
<proteinExistence type="predicted"/>
<organism evidence="1 2">
    <name type="scientific">Trifolium medium</name>
    <dbReference type="NCBI Taxonomy" id="97028"/>
    <lineage>
        <taxon>Eukaryota</taxon>
        <taxon>Viridiplantae</taxon>
        <taxon>Streptophyta</taxon>
        <taxon>Embryophyta</taxon>
        <taxon>Tracheophyta</taxon>
        <taxon>Spermatophyta</taxon>
        <taxon>Magnoliopsida</taxon>
        <taxon>eudicotyledons</taxon>
        <taxon>Gunneridae</taxon>
        <taxon>Pentapetalae</taxon>
        <taxon>rosids</taxon>
        <taxon>fabids</taxon>
        <taxon>Fabales</taxon>
        <taxon>Fabaceae</taxon>
        <taxon>Papilionoideae</taxon>
        <taxon>50 kb inversion clade</taxon>
        <taxon>NPAAA clade</taxon>
        <taxon>Hologalegina</taxon>
        <taxon>IRL clade</taxon>
        <taxon>Trifolieae</taxon>
        <taxon>Trifolium</taxon>
    </lineage>
</organism>
<evidence type="ECO:0000313" key="2">
    <source>
        <dbReference type="Proteomes" id="UP000265520"/>
    </source>
</evidence>
<feature type="non-terminal residue" evidence="1">
    <location>
        <position position="1"/>
    </location>
</feature>
<name>A0A392P4N0_9FABA</name>
<sequence length="61" mass="6663">VPEEQNDDAVEDEVGADANEGRMILVLSHTVNFQSKLFGILSNAGQEAMKQSDNFVAQVKK</sequence>
<keyword evidence="2" id="KW-1185">Reference proteome</keyword>
<comment type="caution">
    <text evidence="1">The sequence shown here is derived from an EMBL/GenBank/DDBJ whole genome shotgun (WGS) entry which is preliminary data.</text>
</comment>
<dbReference type="Proteomes" id="UP000265520">
    <property type="component" value="Unassembled WGS sequence"/>
</dbReference>
<evidence type="ECO:0000313" key="1">
    <source>
        <dbReference type="EMBL" id="MCI06988.1"/>
    </source>
</evidence>
<reference evidence="1 2" key="1">
    <citation type="journal article" date="2018" name="Front. Plant Sci.">
        <title>Red Clover (Trifolium pratense) and Zigzag Clover (T. medium) - A Picture of Genomic Similarities and Differences.</title>
        <authorList>
            <person name="Dluhosova J."/>
            <person name="Istvanek J."/>
            <person name="Nedelnik J."/>
            <person name="Repkova J."/>
        </authorList>
    </citation>
    <scope>NUCLEOTIDE SEQUENCE [LARGE SCALE GENOMIC DNA]</scope>
    <source>
        <strain evidence="2">cv. 10/8</strain>
        <tissue evidence="1">Leaf</tissue>
    </source>
</reference>
<dbReference type="EMBL" id="LXQA010063773">
    <property type="protein sequence ID" value="MCI06988.1"/>
    <property type="molecule type" value="Genomic_DNA"/>
</dbReference>
<accession>A0A392P4N0</accession>